<dbReference type="AlphaFoldDB" id="A0A8H4X9Q2"/>
<evidence type="ECO:0000313" key="2">
    <source>
        <dbReference type="EMBL" id="KAF4966169.1"/>
    </source>
</evidence>
<feature type="domain" description="SGNH hydrolase-type esterase" evidence="1">
    <location>
        <begin position="43"/>
        <end position="183"/>
    </location>
</feature>
<sequence>MFKQRSHDTHHGTHLPQIENDQGRYTIALLGDSLFERFKTTGENLSTNKNDKILNLGVGGDKIQNVQYRIDQGLLKSMKQHQQNIKLMYVHMGSNNLKKKGLRNEDAESYDTLIKEVRAEYPDIPIIITALFIQRGLGVDIIEEGNKALQKIADAHQCEFLPFGADQTGIMSDDNVHLNEFGYTEWNAILESDMKSRQMNISVVGERKGSGARFAIMYLLKVDS</sequence>
<name>A0A8H4X9Q2_9HYPO</name>
<protein>
    <recommendedName>
        <fullName evidence="1">SGNH hydrolase-type esterase domain-containing protein</fullName>
    </recommendedName>
</protein>
<dbReference type="PANTHER" id="PTHR30383:SF5">
    <property type="entry name" value="SGNH HYDROLASE-TYPE ESTERASE DOMAIN-CONTAINING PROTEIN"/>
    <property type="match status" value="1"/>
</dbReference>
<organism evidence="2 3">
    <name type="scientific">Fusarium sarcochroum</name>
    <dbReference type="NCBI Taxonomy" id="1208366"/>
    <lineage>
        <taxon>Eukaryota</taxon>
        <taxon>Fungi</taxon>
        <taxon>Dikarya</taxon>
        <taxon>Ascomycota</taxon>
        <taxon>Pezizomycotina</taxon>
        <taxon>Sordariomycetes</taxon>
        <taxon>Hypocreomycetidae</taxon>
        <taxon>Hypocreales</taxon>
        <taxon>Nectriaceae</taxon>
        <taxon>Fusarium</taxon>
        <taxon>Fusarium lateritium species complex</taxon>
    </lineage>
</organism>
<proteinExistence type="predicted"/>
<dbReference type="InterPro" id="IPR013830">
    <property type="entry name" value="SGNH_hydro"/>
</dbReference>
<dbReference type="Gene3D" id="3.40.50.1110">
    <property type="entry name" value="SGNH hydrolase"/>
    <property type="match status" value="1"/>
</dbReference>
<dbReference type="OrthoDB" id="505607at2759"/>
<evidence type="ECO:0000313" key="3">
    <source>
        <dbReference type="Proteomes" id="UP000622797"/>
    </source>
</evidence>
<gene>
    <name evidence="2" type="ORF">FSARC_6128</name>
</gene>
<dbReference type="Pfam" id="PF13472">
    <property type="entry name" value="Lipase_GDSL_2"/>
    <property type="match status" value="1"/>
</dbReference>
<accession>A0A8H4X9Q2</accession>
<keyword evidence="3" id="KW-1185">Reference proteome</keyword>
<evidence type="ECO:0000259" key="1">
    <source>
        <dbReference type="Pfam" id="PF13472"/>
    </source>
</evidence>
<dbReference type="EMBL" id="JABEXW010000302">
    <property type="protein sequence ID" value="KAF4966169.1"/>
    <property type="molecule type" value="Genomic_DNA"/>
</dbReference>
<dbReference type="GO" id="GO:0004622">
    <property type="term" value="F:phosphatidylcholine lysophospholipase activity"/>
    <property type="evidence" value="ECO:0007669"/>
    <property type="project" value="TreeGrafter"/>
</dbReference>
<dbReference type="InterPro" id="IPR051532">
    <property type="entry name" value="Ester_Hydrolysis_Enzymes"/>
</dbReference>
<comment type="caution">
    <text evidence="2">The sequence shown here is derived from an EMBL/GenBank/DDBJ whole genome shotgun (WGS) entry which is preliminary data.</text>
</comment>
<reference evidence="2" key="2">
    <citation type="submission" date="2020-05" db="EMBL/GenBank/DDBJ databases">
        <authorList>
            <person name="Kim H.-S."/>
            <person name="Proctor R.H."/>
            <person name="Brown D.W."/>
        </authorList>
    </citation>
    <scope>NUCLEOTIDE SEQUENCE</scope>
    <source>
        <strain evidence="2">NRRL 20472</strain>
    </source>
</reference>
<dbReference type="PANTHER" id="PTHR30383">
    <property type="entry name" value="THIOESTERASE 1/PROTEASE 1/LYSOPHOSPHOLIPASE L1"/>
    <property type="match status" value="1"/>
</dbReference>
<dbReference type="Proteomes" id="UP000622797">
    <property type="component" value="Unassembled WGS sequence"/>
</dbReference>
<dbReference type="SUPFAM" id="SSF52266">
    <property type="entry name" value="SGNH hydrolase"/>
    <property type="match status" value="1"/>
</dbReference>
<reference evidence="2" key="1">
    <citation type="journal article" date="2020" name="BMC Genomics">
        <title>Correction to: Identification and distribution of gene clusters required for synthesis of sphingolipid metabolism inhibitors in diverse species of the filamentous fungus Fusarium.</title>
        <authorList>
            <person name="Kim H.S."/>
            <person name="Lohmar J.M."/>
            <person name="Busman M."/>
            <person name="Brown D.W."/>
            <person name="Naumann T.A."/>
            <person name="Divon H.H."/>
            <person name="Lysoe E."/>
            <person name="Uhlig S."/>
            <person name="Proctor R.H."/>
        </authorList>
    </citation>
    <scope>NUCLEOTIDE SEQUENCE</scope>
    <source>
        <strain evidence="2">NRRL 20472</strain>
    </source>
</reference>
<dbReference type="InterPro" id="IPR036514">
    <property type="entry name" value="SGNH_hydro_sf"/>
</dbReference>